<gene>
    <name evidence="1" type="ORF">A6M23_02720</name>
</gene>
<protein>
    <submittedName>
        <fullName evidence="1">Uncharacterized protein</fullName>
    </submittedName>
</protein>
<dbReference type="Proteomes" id="UP000095008">
    <property type="component" value="Unassembled WGS sequence"/>
</dbReference>
<keyword evidence="2" id="KW-1185">Reference proteome</keyword>
<dbReference type="RefSeq" id="WP_065973425.1">
    <property type="nucleotide sequence ID" value="NZ_LWRY01000015.1"/>
</dbReference>
<proteinExistence type="predicted"/>
<dbReference type="AlphaFoldDB" id="A0A1C2JIE3"/>
<dbReference type="EMBL" id="LWRY01000015">
    <property type="protein sequence ID" value="OCX75425.1"/>
    <property type="molecule type" value="Genomic_DNA"/>
</dbReference>
<accession>A0A1C2JIE3</accession>
<organism evidence="1 2">
    <name type="scientific">Acidithiobacillus thiooxidans</name>
    <name type="common">Thiobacillus thiooxidans</name>
    <dbReference type="NCBI Taxonomy" id="930"/>
    <lineage>
        <taxon>Bacteria</taxon>
        <taxon>Pseudomonadati</taxon>
        <taxon>Pseudomonadota</taxon>
        <taxon>Acidithiobacillia</taxon>
        <taxon>Acidithiobacillales</taxon>
        <taxon>Acidithiobacillaceae</taxon>
        <taxon>Acidithiobacillus</taxon>
    </lineage>
</organism>
<evidence type="ECO:0000313" key="2">
    <source>
        <dbReference type="Proteomes" id="UP000095008"/>
    </source>
</evidence>
<name>A0A1C2JIE3_ACITH</name>
<comment type="caution">
    <text evidence="1">The sequence shown here is derived from an EMBL/GenBank/DDBJ whole genome shotgun (WGS) entry which is preliminary data.</text>
</comment>
<sequence>MKLAKTQRAFTESMRSKYPNLFPEPENEDYAINRYGIEVYQGWFPIVEHMIDQIAAYAEHHEIDDFLRITQIKTDYCLLRCNTTLQNDELNQIINAHNEQATHTCEQCGNPGEIRVERRWKTVLCDMCNSKK</sequence>
<dbReference type="OrthoDB" id="7906710at2"/>
<evidence type="ECO:0000313" key="1">
    <source>
        <dbReference type="EMBL" id="OCX75425.1"/>
    </source>
</evidence>
<reference evidence="1" key="1">
    <citation type="journal article" date="2016" name="Int. J. Mol. Sci.">
        <title>Comparative genomics of the extreme acidophile Acidithiobacillus thiooxidans reveals intraspecific divergence and niche adaptation.</title>
        <authorList>
            <person name="Zhang X."/>
            <person name="Feng X."/>
            <person name="Tao J."/>
            <person name="Ma L."/>
            <person name="Xiao Y."/>
            <person name="Liang Y."/>
            <person name="Liu X."/>
            <person name="Yin H."/>
        </authorList>
    </citation>
    <scope>NUCLEOTIDE SEQUENCE [LARGE SCALE GENOMIC DNA]</scope>
    <source>
        <strain evidence="1">DXS-W</strain>
    </source>
</reference>